<name>A0ABT1PRE9_9ACTN</name>
<keyword evidence="3" id="KW-1185">Reference proteome</keyword>
<dbReference type="PANTHER" id="PTHR40202:SF1">
    <property type="entry name" value="HD DOMAIN-CONTAINING PROTEIN"/>
    <property type="match status" value="1"/>
</dbReference>
<sequence>MTLDDSRQILDIIERLFEGPGAGEYLGEEVTQAQHMLQAGALAEAAGAPAALIAAALLHDVGHFRGEISGAELMAGTDNRHSHTGADWLAQWFGPEVTEPIRLHVAAKRYLCAAEPDYFGQLSPASVHTLVVQGGPMSEAEAAAFAAHRWGADAVRLRRWDEAAKDPQAPTPHFSHFRPLLAQLLSR</sequence>
<dbReference type="Proteomes" id="UP001057702">
    <property type="component" value="Unassembled WGS sequence"/>
</dbReference>
<dbReference type="Pfam" id="PF01966">
    <property type="entry name" value="HD"/>
    <property type="match status" value="1"/>
</dbReference>
<dbReference type="RefSeq" id="WP_255918000.1">
    <property type="nucleotide sequence ID" value="NZ_JANFNG010000001.1"/>
</dbReference>
<reference evidence="2" key="1">
    <citation type="submission" date="2022-06" db="EMBL/GenBank/DDBJ databases">
        <title>Draft genome sequence of Streptomyces sp. RB6PN25 isolated from peat swamp forest in Thailand.</title>
        <authorList>
            <person name="Duangmal K."/>
            <person name="Klaysubun C."/>
        </authorList>
    </citation>
    <scope>NUCLEOTIDE SEQUENCE</scope>
    <source>
        <strain evidence="2">RB6PN25</strain>
    </source>
</reference>
<dbReference type="EMBL" id="JANFNG010000001">
    <property type="protein sequence ID" value="MCQ4079145.1"/>
    <property type="molecule type" value="Genomic_DNA"/>
</dbReference>
<dbReference type="Gene3D" id="1.10.3210.10">
    <property type="entry name" value="Hypothetical protein af1432"/>
    <property type="match status" value="1"/>
</dbReference>
<evidence type="ECO:0000313" key="3">
    <source>
        <dbReference type="Proteomes" id="UP001057702"/>
    </source>
</evidence>
<dbReference type="InterPro" id="IPR006674">
    <property type="entry name" value="HD_domain"/>
</dbReference>
<protein>
    <submittedName>
        <fullName evidence="2">HD domain-containing protein</fullName>
    </submittedName>
</protein>
<comment type="caution">
    <text evidence="2">The sequence shown here is derived from an EMBL/GenBank/DDBJ whole genome shotgun (WGS) entry which is preliminary data.</text>
</comment>
<dbReference type="InterPro" id="IPR017670">
    <property type="entry name" value="Phosphonate_degrad-assoc"/>
</dbReference>
<accession>A0ABT1PRE9</accession>
<proteinExistence type="predicted"/>
<gene>
    <name evidence="2" type="ORF">NGB36_00560</name>
</gene>
<dbReference type="PANTHER" id="PTHR40202">
    <property type="match status" value="1"/>
</dbReference>
<evidence type="ECO:0000313" key="2">
    <source>
        <dbReference type="EMBL" id="MCQ4079145.1"/>
    </source>
</evidence>
<organism evidence="2 3">
    <name type="scientific">Streptomyces humicola</name>
    <dbReference type="NCBI Taxonomy" id="2953240"/>
    <lineage>
        <taxon>Bacteria</taxon>
        <taxon>Bacillati</taxon>
        <taxon>Actinomycetota</taxon>
        <taxon>Actinomycetes</taxon>
        <taxon>Kitasatosporales</taxon>
        <taxon>Streptomycetaceae</taxon>
        <taxon>Streptomyces</taxon>
    </lineage>
</organism>
<dbReference type="NCBIfam" id="TIGR03276">
    <property type="entry name" value="Phn-HD"/>
    <property type="match status" value="1"/>
</dbReference>
<dbReference type="SUPFAM" id="SSF109604">
    <property type="entry name" value="HD-domain/PDEase-like"/>
    <property type="match status" value="1"/>
</dbReference>
<feature type="domain" description="HD" evidence="1">
    <location>
        <begin position="34"/>
        <end position="104"/>
    </location>
</feature>
<evidence type="ECO:0000259" key="1">
    <source>
        <dbReference type="Pfam" id="PF01966"/>
    </source>
</evidence>
<dbReference type="InterPro" id="IPR052567">
    <property type="entry name" value="OP_Dioxygenase"/>
</dbReference>